<keyword evidence="3" id="KW-0963">Cytoplasm</keyword>
<evidence type="ECO:0000256" key="6">
    <source>
        <dbReference type="SAM" id="MobiDB-lite"/>
    </source>
</evidence>
<feature type="region of interest" description="Disordered" evidence="6">
    <location>
        <begin position="169"/>
        <end position="361"/>
    </location>
</feature>
<organism evidence="8 9">
    <name type="scientific">Scleropages formosus</name>
    <name type="common">Asian bonytongue</name>
    <name type="synonym">Osteoglossum formosum</name>
    <dbReference type="NCBI Taxonomy" id="113540"/>
    <lineage>
        <taxon>Eukaryota</taxon>
        <taxon>Metazoa</taxon>
        <taxon>Chordata</taxon>
        <taxon>Craniata</taxon>
        <taxon>Vertebrata</taxon>
        <taxon>Euteleostomi</taxon>
        <taxon>Actinopterygii</taxon>
        <taxon>Neopterygii</taxon>
        <taxon>Teleostei</taxon>
        <taxon>Osteoglossocephala</taxon>
        <taxon>Osteoglossomorpha</taxon>
        <taxon>Osteoglossiformes</taxon>
        <taxon>Osteoglossidae</taxon>
        <taxon>Scleropages</taxon>
    </lineage>
</organism>
<dbReference type="Gene3D" id="1.25.40.90">
    <property type="match status" value="1"/>
</dbReference>
<dbReference type="GO" id="GO:0005543">
    <property type="term" value="F:phospholipid binding"/>
    <property type="evidence" value="ECO:0007669"/>
    <property type="project" value="TreeGrafter"/>
</dbReference>
<dbReference type="GO" id="GO:0005886">
    <property type="term" value="C:plasma membrane"/>
    <property type="evidence" value="ECO:0007669"/>
    <property type="project" value="TreeGrafter"/>
</dbReference>
<dbReference type="GO" id="GO:0006897">
    <property type="term" value="P:endocytosis"/>
    <property type="evidence" value="ECO:0007669"/>
    <property type="project" value="TreeGrafter"/>
</dbReference>
<dbReference type="FunFam" id="1.25.40.90:FF:000002">
    <property type="entry name" value="epsin-2 isoform X1"/>
    <property type="match status" value="1"/>
</dbReference>
<dbReference type="GO" id="GO:0030125">
    <property type="term" value="C:clathrin vesicle coat"/>
    <property type="evidence" value="ECO:0007669"/>
    <property type="project" value="TreeGrafter"/>
</dbReference>
<keyword evidence="4" id="KW-0597">Phosphoprotein</keyword>
<evidence type="ECO:0000256" key="2">
    <source>
        <dbReference type="ARBA" id="ARBA00010130"/>
    </source>
</evidence>
<dbReference type="InterPro" id="IPR013809">
    <property type="entry name" value="ENTH"/>
</dbReference>
<evidence type="ECO:0000256" key="5">
    <source>
        <dbReference type="ARBA" id="ARBA00022737"/>
    </source>
</evidence>
<evidence type="ECO:0000259" key="7">
    <source>
        <dbReference type="PROSITE" id="PS50942"/>
    </source>
</evidence>
<dbReference type="InterPro" id="IPR008942">
    <property type="entry name" value="ENTH_VHS"/>
</dbReference>
<dbReference type="Pfam" id="PF01417">
    <property type="entry name" value="ENTH"/>
    <property type="match status" value="1"/>
</dbReference>
<keyword evidence="5" id="KW-0677">Repeat</keyword>
<dbReference type="PROSITE" id="PS50942">
    <property type="entry name" value="ENTH"/>
    <property type="match status" value="1"/>
</dbReference>
<dbReference type="SMART" id="SM00273">
    <property type="entry name" value="ENTH"/>
    <property type="match status" value="1"/>
</dbReference>
<dbReference type="SUPFAM" id="SSF48464">
    <property type="entry name" value="ENTH/VHS domain"/>
    <property type="match status" value="1"/>
</dbReference>
<gene>
    <name evidence="8" type="ORF">Z043_106846</name>
</gene>
<dbReference type="CDD" id="cd16990">
    <property type="entry name" value="ENTH_Epsin"/>
    <property type="match status" value="1"/>
</dbReference>
<dbReference type="PANTHER" id="PTHR12276">
    <property type="entry name" value="EPSIN/ENT-RELATED"/>
    <property type="match status" value="1"/>
</dbReference>
<comment type="similarity">
    <text evidence="2">Belongs to the epsin family.</text>
</comment>
<accession>A0A0P7XEW1</accession>
<name>A0A0P7XEW1_SCLFO</name>
<protein>
    <recommendedName>
        <fullName evidence="7">ENTH domain-containing protein</fullName>
    </recommendedName>
</protein>
<dbReference type="GO" id="GO:0005768">
    <property type="term" value="C:endosome"/>
    <property type="evidence" value="ECO:0007669"/>
    <property type="project" value="TreeGrafter"/>
</dbReference>
<dbReference type="PANTHER" id="PTHR12276:SF103">
    <property type="entry name" value="EPSIN-1"/>
    <property type="match status" value="1"/>
</dbReference>
<feature type="compositionally biased region" description="Polar residues" evidence="6">
    <location>
        <begin position="314"/>
        <end position="323"/>
    </location>
</feature>
<evidence type="ECO:0000256" key="4">
    <source>
        <dbReference type="ARBA" id="ARBA00022553"/>
    </source>
</evidence>
<evidence type="ECO:0000313" key="8">
    <source>
        <dbReference type="EMBL" id="KPP74024.1"/>
    </source>
</evidence>
<evidence type="ECO:0000256" key="1">
    <source>
        <dbReference type="ARBA" id="ARBA00004496"/>
    </source>
</evidence>
<feature type="compositionally biased region" description="Polar residues" evidence="6">
    <location>
        <begin position="343"/>
        <end position="361"/>
    </location>
</feature>
<feature type="domain" description="ENTH" evidence="7">
    <location>
        <begin position="3"/>
        <end position="135"/>
    </location>
</feature>
<comment type="caution">
    <text evidence="8">The sequence shown here is derived from an EMBL/GenBank/DDBJ whole genome shotgun (WGS) entry which is preliminary data.</text>
</comment>
<comment type="subcellular location">
    <subcellularLocation>
        <location evidence="1">Cytoplasm</location>
    </subcellularLocation>
</comment>
<sequence>MKNIVHNFSEAEIKVREATSNDPWGPSSSLMSDISDLTYNVVAFSEIMSMVWKRLNDHGKNWRHVYKALMLLDYMVKTGSDRVAQQCRENIYVIQTLMDFQYIDKDGKDQGLNVREKAKHLVTLLKDEDKLQEERTLALKTKEKMAQTTNSKKMFFPSLTEQGAVDPWVEAGSTTAPPTSCDPWGGDGNLSAPPNTSDPWGGDGNLSAPSNISDPWGGDENTTAPPSTADPWGGNGASNAPSASSDPWQDGGMSTAAPNTSDPWGGNGTSNPLSASSDPWKDDGMSTAAPTSSDPWGGNVTSTSPPVTCDPWGGNNTSTSSPAASDPWGGDGTTPALPPSNDPWESTSDMDLSKTSATDMQ</sequence>
<evidence type="ECO:0000313" key="9">
    <source>
        <dbReference type="Proteomes" id="UP000034805"/>
    </source>
</evidence>
<dbReference type="AlphaFoldDB" id="A0A0P7XEW1"/>
<evidence type="ECO:0000256" key="3">
    <source>
        <dbReference type="ARBA" id="ARBA00022490"/>
    </source>
</evidence>
<feature type="non-terminal residue" evidence="8">
    <location>
        <position position="361"/>
    </location>
</feature>
<reference evidence="8 9" key="1">
    <citation type="submission" date="2015-08" db="EMBL/GenBank/DDBJ databases">
        <title>The genome of the Asian arowana (Scleropages formosus).</title>
        <authorList>
            <person name="Tan M.H."/>
            <person name="Gan H.M."/>
            <person name="Croft L.J."/>
            <person name="Austin C.M."/>
        </authorList>
    </citation>
    <scope>NUCLEOTIDE SEQUENCE [LARGE SCALE GENOMIC DNA]</scope>
    <source>
        <strain evidence="8">Aro1</strain>
    </source>
</reference>
<proteinExistence type="inferred from homology"/>
<dbReference type="Proteomes" id="UP000034805">
    <property type="component" value="Unassembled WGS sequence"/>
</dbReference>
<dbReference type="GO" id="GO:0030276">
    <property type="term" value="F:clathrin binding"/>
    <property type="evidence" value="ECO:0007669"/>
    <property type="project" value="TreeGrafter"/>
</dbReference>
<feature type="compositionally biased region" description="Polar residues" evidence="6">
    <location>
        <begin position="288"/>
        <end position="306"/>
    </location>
</feature>
<dbReference type="EMBL" id="JARO02001935">
    <property type="protein sequence ID" value="KPP74024.1"/>
    <property type="molecule type" value="Genomic_DNA"/>
</dbReference>